<evidence type="ECO:0000256" key="2">
    <source>
        <dbReference type="ARBA" id="ARBA00022771"/>
    </source>
</evidence>
<evidence type="ECO:0000259" key="5">
    <source>
        <dbReference type="PROSITE" id="PS01358"/>
    </source>
</evidence>
<proteinExistence type="predicted"/>
<feature type="region of interest" description="Disordered" evidence="4">
    <location>
        <begin position="122"/>
        <end position="150"/>
    </location>
</feature>
<evidence type="ECO:0000256" key="1">
    <source>
        <dbReference type="ARBA" id="ARBA00022723"/>
    </source>
</evidence>
<feature type="compositionally biased region" description="Pro residues" evidence="4">
    <location>
        <begin position="453"/>
        <end position="470"/>
    </location>
</feature>
<reference evidence="6" key="1">
    <citation type="submission" date="2022-11" db="EMBL/GenBank/DDBJ databases">
        <title>Centuries of genome instability and evolution in soft-shell clam transmissible cancer (bioRxiv).</title>
        <authorList>
            <person name="Hart S.F.M."/>
            <person name="Yonemitsu M.A."/>
            <person name="Giersch R.M."/>
            <person name="Beal B.F."/>
            <person name="Arriagada G."/>
            <person name="Davis B.W."/>
            <person name="Ostrander E.A."/>
            <person name="Goff S.P."/>
            <person name="Metzger M.J."/>
        </authorList>
    </citation>
    <scope>NUCLEOTIDE SEQUENCE</scope>
    <source>
        <strain evidence="6">MELC-2E11</strain>
        <tissue evidence="6">Siphon/mantle</tissue>
    </source>
</reference>
<dbReference type="SMART" id="SM00547">
    <property type="entry name" value="ZnF_RBZ"/>
    <property type="match status" value="1"/>
</dbReference>
<feature type="region of interest" description="Disordered" evidence="4">
    <location>
        <begin position="55"/>
        <end position="90"/>
    </location>
</feature>
<feature type="compositionally biased region" description="Low complexity" evidence="4">
    <location>
        <begin position="140"/>
        <end position="150"/>
    </location>
</feature>
<dbReference type="Pfam" id="PF00641">
    <property type="entry name" value="Zn_ribbon_RanBP"/>
    <property type="match status" value="1"/>
</dbReference>
<evidence type="ECO:0000313" key="7">
    <source>
        <dbReference type="Proteomes" id="UP001164746"/>
    </source>
</evidence>
<keyword evidence="1" id="KW-0479">Metal-binding</keyword>
<dbReference type="InterPro" id="IPR001876">
    <property type="entry name" value="Znf_RanBP2"/>
</dbReference>
<dbReference type="EMBL" id="CP111017">
    <property type="protein sequence ID" value="WAR08443.1"/>
    <property type="molecule type" value="Genomic_DNA"/>
</dbReference>
<dbReference type="SUPFAM" id="SSF90209">
    <property type="entry name" value="Ran binding protein zinc finger-like"/>
    <property type="match status" value="1"/>
</dbReference>
<feature type="region of interest" description="Disordered" evidence="4">
    <location>
        <begin position="283"/>
        <end position="316"/>
    </location>
</feature>
<feature type="compositionally biased region" description="Low complexity" evidence="4">
    <location>
        <begin position="62"/>
        <end position="75"/>
    </location>
</feature>
<dbReference type="PANTHER" id="PTHR46253">
    <property type="entry name" value="TGF-BETA-ACTIVATED KINASE 1 AND MAP3K7-BINDING PROTEIN TAB"/>
    <property type="match status" value="1"/>
</dbReference>
<feature type="domain" description="RanBP2-type" evidence="5">
    <location>
        <begin position="511"/>
        <end position="530"/>
    </location>
</feature>
<feature type="region of interest" description="Disordered" evidence="4">
    <location>
        <begin position="540"/>
        <end position="563"/>
    </location>
</feature>
<keyword evidence="3" id="KW-0862">Zinc</keyword>
<gene>
    <name evidence="6" type="ORF">MAR_018401</name>
</gene>
<accession>A0ABY7EEK2</accession>
<dbReference type="PANTHER" id="PTHR46253:SF1">
    <property type="entry name" value="TAB2"/>
    <property type="match status" value="1"/>
</dbReference>
<protein>
    <submittedName>
        <fullName evidence="6">TAB3-like protein</fullName>
    </submittedName>
</protein>
<keyword evidence="2" id="KW-0863">Zinc-finger</keyword>
<evidence type="ECO:0000256" key="3">
    <source>
        <dbReference type="ARBA" id="ARBA00022833"/>
    </source>
</evidence>
<keyword evidence="7" id="KW-1185">Reference proteome</keyword>
<dbReference type="PROSITE" id="PS01358">
    <property type="entry name" value="ZF_RANBP2_1"/>
    <property type="match status" value="1"/>
</dbReference>
<feature type="compositionally biased region" description="Low complexity" evidence="4">
    <location>
        <begin position="286"/>
        <end position="300"/>
    </location>
</feature>
<name>A0ABY7EEK2_MYAAR</name>
<feature type="region of interest" description="Disordered" evidence="4">
    <location>
        <begin position="447"/>
        <end position="509"/>
    </location>
</feature>
<evidence type="ECO:0000313" key="6">
    <source>
        <dbReference type="EMBL" id="WAR08443.1"/>
    </source>
</evidence>
<organism evidence="6 7">
    <name type="scientific">Mya arenaria</name>
    <name type="common">Soft-shell clam</name>
    <dbReference type="NCBI Taxonomy" id="6604"/>
    <lineage>
        <taxon>Eukaryota</taxon>
        <taxon>Metazoa</taxon>
        <taxon>Spiralia</taxon>
        <taxon>Lophotrochozoa</taxon>
        <taxon>Mollusca</taxon>
        <taxon>Bivalvia</taxon>
        <taxon>Autobranchia</taxon>
        <taxon>Heteroconchia</taxon>
        <taxon>Euheterodonta</taxon>
        <taxon>Imparidentia</taxon>
        <taxon>Neoheterodontei</taxon>
        <taxon>Myida</taxon>
        <taxon>Myoidea</taxon>
        <taxon>Myidae</taxon>
        <taxon>Mya</taxon>
    </lineage>
</organism>
<evidence type="ECO:0000256" key="4">
    <source>
        <dbReference type="SAM" id="MobiDB-lite"/>
    </source>
</evidence>
<dbReference type="Proteomes" id="UP001164746">
    <property type="component" value="Chromosome 6"/>
</dbReference>
<dbReference type="InterPro" id="IPR036443">
    <property type="entry name" value="Znf_RanBP2_sf"/>
</dbReference>
<sequence>MRELGHGQCGSTTFCNNRERCIEMLTNESPRYLFGTPTNQHCRLNEHLTELNLEAEPRARSDSSSSNMSNASSGSTPLRPPLTSSQGVSYNVPGFRGPITAIEHPSTAPVMRNEINQFMNQLQSHEHHASSGDIPNINCNNSSGSSTSGYSGYRTNYGQHSTNSSACSSPAMLRPIEVQHVQTSGGDNRESPTQAQGPITYRFQINPGGVGSQPGTPSRGWYQPERPTVINFQKPDDSNAGFMKFPPMPSECRVPGHAHGLQKASSVDSESVFVSEMEYNRQPFMSPASSHSSLNSESSSAMRTDRPQSSGSVEEPGYLQALLSHQKSRMEKLKHDLCVAEDRLTIMRGDVTSLERDVIERKRLKSNVFPSSVDLAKLRGDNLQLQAEIQLMTREIDLFNNGQTPLGVLDPIEQQNFYKNMNTGQRGSIYASASTSAPTVTHVSTVTTSIPSRPLPSRPPPEIPPQLPPRDPPRNSDVPPPLPPRLVLVPPVPPAQPAVNSGDSDADGEPWSCSACTFLNYPALTKCEVCEMPRMSSLSPITSPRGEDIPDTYATPVANTPTT</sequence>
<dbReference type="Gene3D" id="2.30.30.380">
    <property type="entry name" value="Zn-finger domain of Sec23/24"/>
    <property type="match status" value="1"/>
</dbReference>
<feature type="compositionally biased region" description="Pro residues" evidence="4">
    <location>
        <begin position="478"/>
        <end position="496"/>
    </location>
</feature>